<dbReference type="RefSeq" id="XP_027612202.1">
    <property type="nucleotide sequence ID" value="XM_027756401.1"/>
</dbReference>
<evidence type="ECO:0000313" key="2">
    <source>
        <dbReference type="Proteomes" id="UP000287166"/>
    </source>
</evidence>
<dbReference type="AlphaFoldDB" id="A0A401GGJ0"/>
<gene>
    <name evidence="1" type="ORF">SCP_0310160</name>
</gene>
<dbReference type="GeneID" id="38778206"/>
<sequence length="251" mass="28256">MSTNNHVETQSETVAPIATPVAAGTTALHELLTTMNGSWLALGQSFELLNEQSLRVASAGPTMSDSIVEIQKLRRQLRAQDKKQTLRAKEVKDTIKNLLKDQVVDEMRSHIQEQIGKEIALQVKEQMDAQIQEHLPIPLRQQTNEGRLEIINLRHALVNSEARRKNSMVDLRYEDDPLAVVMKPDGTRSDLYPADLRSLRAYDTYMMSALLKDHGLPELQSQDQNIKQFLCHIGIPAQTAQMTLDSDPLTI</sequence>
<protein>
    <submittedName>
        <fullName evidence="1">Uncharacterized protein</fullName>
    </submittedName>
</protein>
<accession>A0A401GGJ0</accession>
<comment type="caution">
    <text evidence="1">The sequence shown here is derived from an EMBL/GenBank/DDBJ whole genome shotgun (WGS) entry which is preliminary data.</text>
</comment>
<keyword evidence="2" id="KW-1185">Reference proteome</keyword>
<name>A0A401GGJ0_9APHY</name>
<dbReference type="OrthoDB" id="3181072at2759"/>
<organism evidence="1 2">
    <name type="scientific">Sparassis crispa</name>
    <dbReference type="NCBI Taxonomy" id="139825"/>
    <lineage>
        <taxon>Eukaryota</taxon>
        <taxon>Fungi</taxon>
        <taxon>Dikarya</taxon>
        <taxon>Basidiomycota</taxon>
        <taxon>Agaricomycotina</taxon>
        <taxon>Agaricomycetes</taxon>
        <taxon>Polyporales</taxon>
        <taxon>Sparassidaceae</taxon>
        <taxon>Sparassis</taxon>
    </lineage>
</organism>
<dbReference type="Proteomes" id="UP000287166">
    <property type="component" value="Unassembled WGS sequence"/>
</dbReference>
<evidence type="ECO:0000313" key="1">
    <source>
        <dbReference type="EMBL" id="GBE81289.1"/>
    </source>
</evidence>
<dbReference type="InParanoid" id="A0A401GGJ0"/>
<reference evidence="1 2" key="1">
    <citation type="journal article" date="2018" name="Sci. Rep.">
        <title>Genome sequence of the cauliflower mushroom Sparassis crispa (Hanabiratake) and its association with beneficial usage.</title>
        <authorList>
            <person name="Kiyama R."/>
            <person name="Furutani Y."/>
            <person name="Kawaguchi K."/>
            <person name="Nakanishi T."/>
        </authorList>
    </citation>
    <scope>NUCLEOTIDE SEQUENCE [LARGE SCALE GENOMIC DNA]</scope>
</reference>
<proteinExistence type="predicted"/>
<dbReference type="EMBL" id="BFAD01000003">
    <property type="protein sequence ID" value="GBE81289.1"/>
    <property type="molecule type" value="Genomic_DNA"/>
</dbReference>